<dbReference type="PANTHER" id="PTHR43903">
    <property type="entry name" value="NEUROLIGIN"/>
    <property type="match status" value="1"/>
</dbReference>
<evidence type="ECO:0000259" key="3">
    <source>
        <dbReference type="Pfam" id="PF00135"/>
    </source>
</evidence>
<dbReference type="InterPro" id="IPR051093">
    <property type="entry name" value="Neuroligin/BSAL"/>
</dbReference>
<dbReference type="AlphaFoldDB" id="A0A8S4QLG3"/>
<sequence length="113" mass="12506">MNNCVVKENNVCLRVLHNVFKAGVRDAVARYPVLVFVHGESYEWSSGNPYDGAVLASHAGLVVVTINYRLGILVTTTGLEGRFYREEAGKKLSSCTFLTSFYNLTINVLSCTR</sequence>
<proteinExistence type="inferred from homology"/>
<accession>A0A8S4QLG3</accession>
<comment type="caution">
    <text evidence="4">The sequence shown here is derived from an EMBL/GenBank/DDBJ whole genome shotgun (WGS) entry which is preliminary data.</text>
</comment>
<feature type="domain" description="Carboxylesterase type B" evidence="3">
    <location>
        <begin position="12"/>
        <end position="73"/>
    </location>
</feature>
<evidence type="ECO:0000313" key="4">
    <source>
        <dbReference type="EMBL" id="CAH2209493.1"/>
    </source>
</evidence>
<evidence type="ECO:0000313" key="5">
    <source>
        <dbReference type="Proteomes" id="UP000838756"/>
    </source>
</evidence>
<dbReference type="Pfam" id="PF00135">
    <property type="entry name" value="COesterase"/>
    <property type="match status" value="1"/>
</dbReference>
<name>A0A8S4QLG3_9NEOP</name>
<dbReference type="InterPro" id="IPR002018">
    <property type="entry name" value="CarbesteraseB"/>
</dbReference>
<dbReference type="Proteomes" id="UP000838756">
    <property type="component" value="Unassembled WGS sequence"/>
</dbReference>
<dbReference type="OrthoDB" id="3200163at2759"/>
<keyword evidence="2" id="KW-0325">Glycoprotein</keyword>
<keyword evidence="5" id="KW-1185">Reference proteome</keyword>
<dbReference type="SUPFAM" id="SSF53474">
    <property type="entry name" value="alpha/beta-Hydrolases"/>
    <property type="match status" value="1"/>
</dbReference>
<organism evidence="4 5">
    <name type="scientific">Pararge aegeria aegeria</name>
    <dbReference type="NCBI Taxonomy" id="348720"/>
    <lineage>
        <taxon>Eukaryota</taxon>
        <taxon>Metazoa</taxon>
        <taxon>Ecdysozoa</taxon>
        <taxon>Arthropoda</taxon>
        <taxon>Hexapoda</taxon>
        <taxon>Insecta</taxon>
        <taxon>Pterygota</taxon>
        <taxon>Neoptera</taxon>
        <taxon>Endopterygota</taxon>
        <taxon>Lepidoptera</taxon>
        <taxon>Glossata</taxon>
        <taxon>Ditrysia</taxon>
        <taxon>Papilionoidea</taxon>
        <taxon>Nymphalidae</taxon>
        <taxon>Satyrinae</taxon>
        <taxon>Satyrini</taxon>
        <taxon>Parargina</taxon>
        <taxon>Pararge</taxon>
    </lineage>
</organism>
<dbReference type="Gene3D" id="3.40.50.1820">
    <property type="entry name" value="alpha/beta hydrolase"/>
    <property type="match status" value="1"/>
</dbReference>
<evidence type="ECO:0000256" key="1">
    <source>
        <dbReference type="ARBA" id="ARBA00005964"/>
    </source>
</evidence>
<reference evidence="4" key="1">
    <citation type="submission" date="2022-03" db="EMBL/GenBank/DDBJ databases">
        <authorList>
            <person name="Lindestad O."/>
        </authorList>
    </citation>
    <scope>NUCLEOTIDE SEQUENCE</scope>
</reference>
<comment type="similarity">
    <text evidence="1">Belongs to the type-B carboxylesterase/lipase family.</text>
</comment>
<dbReference type="InterPro" id="IPR029058">
    <property type="entry name" value="AB_hydrolase_fold"/>
</dbReference>
<gene>
    <name evidence="4" type="primary">jg24996</name>
    <name evidence="4" type="ORF">PAEG_LOCUS1891</name>
</gene>
<dbReference type="EMBL" id="CAKXAJ010006057">
    <property type="protein sequence ID" value="CAH2209493.1"/>
    <property type="molecule type" value="Genomic_DNA"/>
</dbReference>
<evidence type="ECO:0000256" key="2">
    <source>
        <dbReference type="ARBA" id="ARBA00023180"/>
    </source>
</evidence>
<protein>
    <submittedName>
        <fullName evidence="4">Jg24996 protein</fullName>
    </submittedName>
</protein>